<dbReference type="Proteomes" id="UP000271925">
    <property type="component" value="Unassembled WGS sequence"/>
</dbReference>
<name>A0A3P1C2K9_9BACT</name>
<dbReference type="AlphaFoldDB" id="A0A3P1C2K9"/>
<dbReference type="OrthoDB" id="962891at2"/>
<reference evidence="1 2" key="1">
    <citation type="submission" date="2018-11" db="EMBL/GenBank/DDBJ databases">
        <authorList>
            <person name="Zhou Z."/>
            <person name="Wang G."/>
        </authorList>
    </citation>
    <scope>NUCLEOTIDE SEQUENCE [LARGE SCALE GENOMIC DNA]</scope>
    <source>
        <strain evidence="1 2">KCTC52004</strain>
    </source>
</reference>
<protein>
    <submittedName>
        <fullName evidence="1">Uncharacterized protein</fullName>
    </submittedName>
</protein>
<evidence type="ECO:0000313" key="2">
    <source>
        <dbReference type="Proteomes" id="UP000271925"/>
    </source>
</evidence>
<accession>A0A3P1C2K9</accession>
<gene>
    <name evidence="1" type="ORF">EHT25_07495</name>
</gene>
<sequence>MKLSDTLELIIELFEKKVRLIVRKNGDEWVCRKENVSSLKRFLNSESSRLFNGRLQLILKNSKVEIEVKGTVVGEIPVDYFRQTMARL</sequence>
<proteinExistence type="predicted"/>
<dbReference type="EMBL" id="RQJO01000007">
    <property type="protein sequence ID" value="RRB07615.1"/>
    <property type="molecule type" value="Genomic_DNA"/>
</dbReference>
<keyword evidence="2" id="KW-1185">Reference proteome</keyword>
<comment type="caution">
    <text evidence="1">The sequence shown here is derived from an EMBL/GenBank/DDBJ whole genome shotgun (WGS) entry which is preliminary data.</text>
</comment>
<dbReference type="RefSeq" id="WP_124872855.1">
    <property type="nucleotide sequence ID" value="NZ_RQJO01000007.1"/>
</dbReference>
<organism evidence="1 2">
    <name type="scientific">Larkinella rosea</name>
    <dbReference type="NCBI Taxonomy" id="2025312"/>
    <lineage>
        <taxon>Bacteria</taxon>
        <taxon>Pseudomonadati</taxon>
        <taxon>Bacteroidota</taxon>
        <taxon>Cytophagia</taxon>
        <taxon>Cytophagales</taxon>
        <taxon>Spirosomataceae</taxon>
        <taxon>Larkinella</taxon>
    </lineage>
</organism>
<evidence type="ECO:0000313" key="1">
    <source>
        <dbReference type="EMBL" id="RRB07615.1"/>
    </source>
</evidence>